<organism evidence="1 2">
    <name type="scientific">Paenibacillus taihuensis</name>
    <dbReference type="NCBI Taxonomy" id="1156355"/>
    <lineage>
        <taxon>Bacteria</taxon>
        <taxon>Bacillati</taxon>
        <taxon>Bacillota</taxon>
        <taxon>Bacilli</taxon>
        <taxon>Bacillales</taxon>
        <taxon>Paenibacillaceae</taxon>
        <taxon>Paenibacillus</taxon>
    </lineage>
</organism>
<dbReference type="PROSITE" id="PS51257">
    <property type="entry name" value="PROKAR_LIPOPROTEIN"/>
    <property type="match status" value="1"/>
</dbReference>
<name>A0A3D9RR78_9BACL</name>
<dbReference type="OrthoDB" id="2678071at2"/>
<evidence type="ECO:0000313" key="2">
    <source>
        <dbReference type="Proteomes" id="UP000256304"/>
    </source>
</evidence>
<keyword evidence="2" id="KW-1185">Reference proteome</keyword>
<reference evidence="1 2" key="1">
    <citation type="submission" date="2018-08" db="EMBL/GenBank/DDBJ databases">
        <title>Genomic Encyclopedia of Type Strains, Phase III (KMG-III): the genomes of soil and plant-associated and newly described type strains.</title>
        <authorList>
            <person name="Whitman W."/>
        </authorList>
    </citation>
    <scope>NUCLEOTIDE SEQUENCE [LARGE SCALE GENOMIC DNA]</scope>
    <source>
        <strain evidence="1 2">CGMCC 1.10966</strain>
    </source>
</reference>
<dbReference type="EMBL" id="QTTN01000027">
    <property type="protein sequence ID" value="REE77713.1"/>
    <property type="molecule type" value="Genomic_DNA"/>
</dbReference>
<dbReference type="Proteomes" id="UP000256304">
    <property type="component" value="Unassembled WGS sequence"/>
</dbReference>
<dbReference type="RefSeq" id="WP_116190899.1">
    <property type="nucleotide sequence ID" value="NZ_QTTN01000027.1"/>
</dbReference>
<accession>A0A3D9RR78</accession>
<evidence type="ECO:0000313" key="1">
    <source>
        <dbReference type="EMBL" id="REE77713.1"/>
    </source>
</evidence>
<dbReference type="Pfam" id="PF11337">
    <property type="entry name" value="DUF3139"/>
    <property type="match status" value="1"/>
</dbReference>
<proteinExistence type="predicted"/>
<comment type="caution">
    <text evidence="1">The sequence shown here is derived from an EMBL/GenBank/DDBJ whole genome shotgun (WGS) entry which is preliminary data.</text>
</comment>
<dbReference type="AlphaFoldDB" id="A0A3D9RR78"/>
<dbReference type="InterPro" id="IPR021486">
    <property type="entry name" value="DUF3139"/>
</dbReference>
<protein>
    <submittedName>
        <fullName evidence="1">Uncharacterized protein DUF3139</fullName>
    </submittedName>
</protein>
<gene>
    <name evidence="1" type="ORF">A8990_12733</name>
</gene>
<sequence length="119" mass="13370">MILKRKAALLIIILVMSILSTGCNIFSGPPESEESVKQKVVAHLVSKGYKENEFNIEVKYYKSGEGKFGGPYAINVVFNDEPNVIYGYKYNYKSENKDITQNGVAPMEGKDDKNFKHAE</sequence>